<dbReference type="EMBL" id="AP003073">
    <property type="protein sequence ID" value="BAD68063.1"/>
    <property type="molecule type" value="Genomic_DNA"/>
</dbReference>
<organism evidence="1">
    <name type="scientific">Oryza sativa subsp. japonica</name>
    <name type="common">Rice</name>
    <dbReference type="NCBI Taxonomy" id="39947"/>
    <lineage>
        <taxon>Eukaryota</taxon>
        <taxon>Viridiplantae</taxon>
        <taxon>Streptophyta</taxon>
        <taxon>Embryophyta</taxon>
        <taxon>Tracheophyta</taxon>
        <taxon>Spermatophyta</taxon>
        <taxon>Magnoliopsida</taxon>
        <taxon>Liliopsida</taxon>
        <taxon>Poales</taxon>
        <taxon>Poaceae</taxon>
        <taxon>BOP clade</taxon>
        <taxon>Oryzoideae</taxon>
        <taxon>Oryzeae</taxon>
        <taxon>Oryzinae</taxon>
        <taxon>Oryza</taxon>
        <taxon>Oryza sativa</taxon>
    </lineage>
</organism>
<protein>
    <submittedName>
        <fullName evidence="1">Uncharacterized protein P0702B09.12</fullName>
    </submittedName>
</protein>
<evidence type="ECO:0000313" key="1">
    <source>
        <dbReference type="EMBL" id="BAD68063.1"/>
    </source>
</evidence>
<reference evidence="1" key="1">
    <citation type="journal article" date="2002" name="Nature">
        <title>The genome sequence and structure of rice chromosome 1.</title>
        <authorList>
            <person name="Sasaki T."/>
            <person name="Matsumoto T."/>
            <person name="Yamamoto K."/>
            <person name="Sakata K."/>
            <person name="Baba T."/>
            <person name="Katayose Y."/>
            <person name="Wu J."/>
            <person name="Niimura Y."/>
            <person name="Cheng Z."/>
            <person name="Nagamura Y."/>
            <person name="Antonio B.A."/>
            <person name="Kanamori H."/>
            <person name="Hosokawa S."/>
            <person name="Masukawa M."/>
            <person name="Arikawa K."/>
            <person name="Chiden Y."/>
            <person name="Hayashi M."/>
            <person name="Okamoto M."/>
            <person name="Ando T."/>
            <person name="Aoki H."/>
            <person name="Arita K."/>
            <person name="Hamada M."/>
            <person name="Harada C."/>
            <person name="Hijishita S."/>
            <person name="Honda M."/>
            <person name="Ichikawa Y."/>
            <person name="Idonuma A."/>
            <person name="Iijima M."/>
            <person name="Ikeda M."/>
            <person name="Ikeno M."/>
            <person name="Itoh S."/>
            <person name="Itoh T."/>
            <person name="Itoh Y."/>
            <person name="Itoh Y."/>
            <person name="Iwabuchi A."/>
            <person name="Kamiya K."/>
            <person name="Karasawa W."/>
            <person name="Katagiri S."/>
            <person name="Kikuta A."/>
            <person name="Kobayashi N."/>
            <person name="Kono I."/>
            <person name="Machita K."/>
            <person name="Maehara T."/>
            <person name="Mizuno H."/>
            <person name="Mizubayashi T."/>
            <person name="Mukai Y."/>
            <person name="Nagasaki H."/>
            <person name="Nakashima M."/>
            <person name="Nakama Y."/>
            <person name="Nakamichi Y."/>
            <person name="Nakamura M."/>
            <person name="Namiki N."/>
            <person name="Negishi M."/>
            <person name="Ohta I."/>
            <person name="Ono N."/>
            <person name="Saji S."/>
            <person name="Sakai K."/>
            <person name="Shibata M."/>
            <person name="Shimokawa T."/>
            <person name="Shomura A."/>
            <person name="Song J."/>
            <person name="Takazaki Y."/>
            <person name="Terasawa K."/>
            <person name="Tsuji K."/>
            <person name="Waki K."/>
            <person name="Yamagata H."/>
            <person name="Yamane H."/>
            <person name="Yoshiki S."/>
            <person name="Yoshihara R."/>
            <person name="Yukawa K."/>
            <person name="Zhong H."/>
            <person name="Iwama H."/>
            <person name="Endo T."/>
            <person name="Ito H."/>
            <person name="Hahn J.H."/>
            <person name="Kim H.I."/>
            <person name="Eun M.Y."/>
            <person name="Yano M."/>
            <person name="Jiang J."/>
            <person name="Gojobori T."/>
        </authorList>
    </citation>
    <scope>NUCLEOTIDE SEQUENCE [LARGE SCALE GENOMIC DNA]</scope>
</reference>
<accession>Q5VR62</accession>
<proteinExistence type="predicted"/>
<dbReference type="AlphaFoldDB" id="Q5VR62"/>
<sequence>MALRFSSAGAPYPPRAMLWRSVGPRAAPSSSASYLNDLGSDGRWGTKKTSATVAFERDGREEGAATVRSCEWRLRWISPMWTRRQRLKMEESGVVQHRQVAVVGDDDLSYIKVVDVTVLGGVALTGVSLPSGCRDCARLRRG</sequence>
<name>Q5VR62_ORYSJ</name>
<gene>
    <name evidence="1" type="primary">P0702B09.12</name>
</gene>
<dbReference type="Proteomes" id="UP000817658">
    <property type="component" value="Chromosome 1"/>
</dbReference>